<dbReference type="EMBL" id="QRGP01000001">
    <property type="protein sequence ID" value="RDV07122.1"/>
    <property type="molecule type" value="Genomic_DNA"/>
</dbReference>
<reference evidence="2" key="1">
    <citation type="submission" date="2018-08" db="EMBL/GenBank/DDBJ databases">
        <authorList>
            <person name="Kim S.-J."/>
            <person name="Jung G.-Y."/>
        </authorList>
    </citation>
    <scope>NUCLEOTIDE SEQUENCE [LARGE SCALE GENOMIC DNA]</scope>
    <source>
        <strain evidence="2">GY_G</strain>
    </source>
</reference>
<organism evidence="1 2">
    <name type="scientific">Sphingorhabdus pulchriflava</name>
    <dbReference type="NCBI Taxonomy" id="2292257"/>
    <lineage>
        <taxon>Bacteria</taxon>
        <taxon>Pseudomonadati</taxon>
        <taxon>Pseudomonadota</taxon>
        <taxon>Alphaproteobacteria</taxon>
        <taxon>Sphingomonadales</taxon>
        <taxon>Sphingomonadaceae</taxon>
        <taxon>Sphingorhabdus</taxon>
    </lineage>
</organism>
<dbReference type="Proteomes" id="UP000263833">
    <property type="component" value="Unassembled WGS sequence"/>
</dbReference>
<accession>A0A371BHP7</accession>
<name>A0A371BHP7_9SPHN</name>
<dbReference type="RefSeq" id="WP_115548668.1">
    <property type="nucleotide sequence ID" value="NZ_QRGP01000001.1"/>
</dbReference>
<keyword evidence="2" id="KW-1185">Reference proteome</keyword>
<sequence>MSFIAATLFAVAFLLSAYAILLTLAQKWDRIEQVVAMQGSPVERVIHLGTVRYTGQRLRLVVVNELEPHPEQQAFAFGRLRAA</sequence>
<dbReference type="AlphaFoldDB" id="A0A371BHP7"/>
<evidence type="ECO:0000313" key="2">
    <source>
        <dbReference type="Proteomes" id="UP000263833"/>
    </source>
</evidence>
<protein>
    <submittedName>
        <fullName evidence="1">Uncharacterized protein</fullName>
    </submittedName>
</protein>
<comment type="caution">
    <text evidence="1">The sequence shown here is derived from an EMBL/GenBank/DDBJ whole genome shotgun (WGS) entry which is preliminary data.</text>
</comment>
<evidence type="ECO:0000313" key="1">
    <source>
        <dbReference type="EMBL" id="RDV07122.1"/>
    </source>
</evidence>
<proteinExistence type="predicted"/>
<gene>
    <name evidence="1" type="ORF">DXH95_07010</name>
</gene>